<dbReference type="RefSeq" id="WP_156063314.1">
    <property type="nucleotide sequence ID" value="NZ_CABWIH010000033.1"/>
</dbReference>
<reference evidence="2 3" key="1">
    <citation type="submission" date="2019-10" db="EMBL/GenBank/DDBJ databases">
        <authorList>
            <person name="Wolf R A."/>
        </authorList>
    </citation>
    <scope>NUCLEOTIDE SEQUENCE [LARGE SCALE GENOMIC DNA]</scope>
    <source>
        <strain evidence="2">Collinsella_aerofaciens_AK_138A</strain>
    </source>
</reference>
<keyword evidence="1" id="KW-0175">Coiled coil</keyword>
<organism evidence="2 3">
    <name type="scientific">Collinsella aerofaciens</name>
    <dbReference type="NCBI Taxonomy" id="74426"/>
    <lineage>
        <taxon>Bacteria</taxon>
        <taxon>Bacillati</taxon>
        <taxon>Actinomycetota</taxon>
        <taxon>Coriobacteriia</taxon>
        <taxon>Coriobacteriales</taxon>
        <taxon>Coriobacteriaceae</taxon>
        <taxon>Collinsella</taxon>
    </lineage>
</organism>
<evidence type="ECO:0000313" key="3">
    <source>
        <dbReference type="Proteomes" id="UP000330807"/>
    </source>
</evidence>
<name>A0A5K1IY98_9ACTN</name>
<evidence type="ECO:0000313" key="2">
    <source>
        <dbReference type="EMBL" id="VWL94222.1"/>
    </source>
</evidence>
<dbReference type="Proteomes" id="UP000330807">
    <property type="component" value="Unassembled WGS sequence"/>
</dbReference>
<protein>
    <submittedName>
        <fullName evidence="2">Uncharacterized protein</fullName>
    </submittedName>
</protein>
<gene>
    <name evidence="2" type="ORF">LMKDKBCB_01683</name>
</gene>
<evidence type="ECO:0000256" key="1">
    <source>
        <dbReference type="SAM" id="Coils"/>
    </source>
</evidence>
<proteinExistence type="predicted"/>
<accession>A0A5K1IY98</accession>
<dbReference type="AlphaFoldDB" id="A0A5K1IY98"/>
<sequence length="478" mass="52585">MRETTSSLPRLTAAALSRALNLEQDSRLLTVRLPGAIDCEALRECFSLNGNGVPNICELEPGKQNTDSGDAAPVFIDATACVRKRFRKINSACEALINDLEPGYLGFCDWEAYLWCLYALALSGRTRAAVLLPFESLDNAEQARAILLREGLVESVLYHPLAESPMHGMYALIVLSTGNRSVSFRNAATPMPRLRFADGARHPNLPLAFSPDWSGIECDSRKTVSIETIALETRKLLQHHAALSKGRVGLISVAQNYSATLGDSFMRVVPFMPRDSTTSDDIDAVEVRRISSQDFRNGYLLPKDVAEGASELDSEPVKVSPDVLARYELRCGDIVMPRILGRYGASNLLVVGIDDAKQHLVASHNTTAIRPAIPTMTDEERMVYAEMVAAYLTDGHGSIVLQVLSDNQYSHAIRPSDLFEIEVPPALDPRTREYSESINRFAEVVRAKKQAEAAVAQAQRNLEVAKKTITEVLDQISE</sequence>
<feature type="coiled-coil region" evidence="1">
    <location>
        <begin position="441"/>
        <end position="475"/>
    </location>
</feature>
<dbReference type="EMBL" id="CABWIH010000033">
    <property type="protein sequence ID" value="VWL94222.1"/>
    <property type="molecule type" value="Genomic_DNA"/>
</dbReference>